<comment type="caution">
    <text evidence="2">The sequence shown here is derived from an EMBL/GenBank/DDBJ whole genome shotgun (WGS) entry which is preliminary data.</text>
</comment>
<reference evidence="2 3" key="1">
    <citation type="submission" date="2015-10" db="EMBL/GenBank/DDBJ databases">
        <title>Draft genome sequence of Streptomyces corchorusii DSM 40340, type strain for the species Streptomyces corchorusii.</title>
        <authorList>
            <person name="Ruckert C."/>
            <person name="Winkler A."/>
            <person name="Kalinowski J."/>
            <person name="Kampfer P."/>
            <person name="Glaeser S."/>
        </authorList>
    </citation>
    <scope>NUCLEOTIDE SEQUENCE [LARGE SCALE GENOMIC DNA]</scope>
    <source>
        <strain evidence="2 3">DSM 40340</strain>
    </source>
</reference>
<proteinExistence type="predicted"/>
<evidence type="ECO:0000313" key="2">
    <source>
        <dbReference type="EMBL" id="KUN27764.1"/>
    </source>
</evidence>
<gene>
    <name evidence="2" type="ORF">AQJ11_14170</name>
</gene>
<organism evidence="2 3">
    <name type="scientific">Streptomyces corchorusii</name>
    <name type="common">Streptomyces chibaensis</name>
    <dbReference type="NCBI Taxonomy" id="1903"/>
    <lineage>
        <taxon>Bacteria</taxon>
        <taxon>Bacillati</taxon>
        <taxon>Actinomycetota</taxon>
        <taxon>Actinomycetes</taxon>
        <taxon>Kitasatosporales</taxon>
        <taxon>Streptomycetaceae</taxon>
        <taxon>Streptomyces</taxon>
    </lineage>
</organism>
<dbReference type="EMBL" id="LMWP01000016">
    <property type="protein sequence ID" value="KUN27764.1"/>
    <property type="molecule type" value="Genomic_DNA"/>
</dbReference>
<dbReference type="Proteomes" id="UP000053398">
    <property type="component" value="Unassembled WGS sequence"/>
</dbReference>
<evidence type="ECO:0000256" key="1">
    <source>
        <dbReference type="SAM" id="MobiDB-lite"/>
    </source>
</evidence>
<sequence length="63" mass="6720">MGNGPAAYPNRLRTLMVSTRRHVPPGSSIRSPSALRALNRPEPAGRGAARRRVFLAEGSAGPR</sequence>
<feature type="region of interest" description="Disordered" evidence="1">
    <location>
        <begin position="21"/>
        <end position="63"/>
    </location>
</feature>
<protein>
    <submittedName>
        <fullName evidence="2">Uncharacterized protein</fullName>
    </submittedName>
</protein>
<accession>A0A117QGX7</accession>
<keyword evidence="3" id="KW-1185">Reference proteome</keyword>
<evidence type="ECO:0000313" key="3">
    <source>
        <dbReference type="Proteomes" id="UP000053398"/>
    </source>
</evidence>
<dbReference type="AlphaFoldDB" id="A0A117QGX7"/>
<name>A0A117QGX7_STRCK</name>